<dbReference type="RefSeq" id="WP_008839724.1">
    <property type="nucleotide sequence ID" value="NZ_AHAM01000276.1"/>
</dbReference>
<evidence type="ECO:0000313" key="1">
    <source>
        <dbReference type="EMBL" id="EHK53310.1"/>
    </source>
</evidence>
<organism evidence="1 2">
    <name type="scientific">Mesorhizobium alhagi CCNWXJ12-2</name>
    <dbReference type="NCBI Taxonomy" id="1107882"/>
    <lineage>
        <taxon>Bacteria</taxon>
        <taxon>Pseudomonadati</taxon>
        <taxon>Pseudomonadota</taxon>
        <taxon>Alphaproteobacteria</taxon>
        <taxon>Hyphomicrobiales</taxon>
        <taxon>Phyllobacteriaceae</taxon>
        <taxon>Allomesorhizobium</taxon>
    </lineage>
</organism>
<protein>
    <submittedName>
        <fullName evidence="1">Uncharacterized protein</fullName>
    </submittedName>
</protein>
<dbReference type="PATRIC" id="fig|1107882.3.peg.5949"/>
<dbReference type="EMBL" id="AHAM01000276">
    <property type="protein sequence ID" value="EHK53310.1"/>
    <property type="molecule type" value="Genomic_DNA"/>
</dbReference>
<gene>
    <name evidence="1" type="ORF">MAXJ12_30772</name>
</gene>
<keyword evidence="2" id="KW-1185">Reference proteome</keyword>
<proteinExistence type="predicted"/>
<sequence length="43" mass="4772">MVKNLLDAVMEQAPRVVDEQLSILGQAGAIQAVDAYWEETLKQ</sequence>
<dbReference type="AlphaFoldDB" id="H0I117"/>
<reference evidence="1 2" key="1">
    <citation type="journal article" date="2012" name="J. Bacteriol.">
        <title>Draft Genome Sequence of Mesorhizobium alhagi CCNWXJ12-2T, a Novel Salt-Resistant Species Isolated from the Desert of Northwestern China.</title>
        <authorList>
            <person name="Zhou M."/>
            <person name="Chen W."/>
            <person name="Chen H."/>
            <person name="Wei G."/>
        </authorList>
    </citation>
    <scope>NUCLEOTIDE SEQUENCE [LARGE SCALE GENOMIC DNA]</scope>
    <source>
        <strain evidence="1 2">CCNWXJ12-2</strain>
    </source>
</reference>
<accession>H0I117</accession>
<evidence type="ECO:0000313" key="2">
    <source>
        <dbReference type="Proteomes" id="UP000003250"/>
    </source>
</evidence>
<name>H0I117_9HYPH</name>
<dbReference type="Proteomes" id="UP000003250">
    <property type="component" value="Unassembled WGS sequence"/>
</dbReference>